<dbReference type="InterPro" id="IPR007359">
    <property type="entry name" value="SigmaE_reg_RseC_MucC"/>
</dbReference>
<name>A0A6I6F4Y6_9CLOT</name>
<dbReference type="Pfam" id="PF04246">
    <property type="entry name" value="RseC_MucC"/>
    <property type="match status" value="1"/>
</dbReference>
<dbReference type="PIRSF" id="PIRSF004923">
    <property type="entry name" value="RseC"/>
    <property type="match status" value="1"/>
</dbReference>
<accession>A0A6I6F4Y6</accession>
<sequence length="141" mass="15173">MTETGYVTSIRGEYALVSFKRKSGCGDNCASCKGGCVSPGVTTEIENTLGAKIGDQVKVEMQQKAFNKMLLWVYVFPLIMLAIGIGAGTKVFGSLGYGNAEILSFLLGVGALAISYWVLNKVSRKTAEKEEFTLRMTQIVG</sequence>
<keyword evidence="1" id="KW-0472">Membrane</keyword>
<evidence type="ECO:0000256" key="1">
    <source>
        <dbReference type="SAM" id="Phobius"/>
    </source>
</evidence>
<dbReference type="EMBL" id="CP046522">
    <property type="protein sequence ID" value="QGU95547.1"/>
    <property type="molecule type" value="Genomic_DNA"/>
</dbReference>
<organism evidence="2 3">
    <name type="scientific">Clostridium bovifaecis</name>
    <dbReference type="NCBI Taxonomy" id="2184719"/>
    <lineage>
        <taxon>Bacteria</taxon>
        <taxon>Bacillati</taxon>
        <taxon>Bacillota</taxon>
        <taxon>Clostridia</taxon>
        <taxon>Eubacteriales</taxon>
        <taxon>Clostridiaceae</taxon>
        <taxon>Clostridium</taxon>
    </lineage>
</organism>
<feature type="transmembrane region" description="Helical" evidence="1">
    <location>
        <begin position="69"/>
        <end position="88"/>
    </location>
</feature>
<dbReference type="InterPro" id="IPR026268">
    <property type="entry name" value="RseC"/>
</dbReference>
<keyword evidence="1" id="KW-1133">Transmembrane helix</keyword>
<keyword evidence="3" id="KW-1185">Reference proteome</keyword>
<keyword evidence="1" id="KW-0812">Transmembrane</keyword>
<gene>
    <name evidence="2" type="ORF">GOM49_10995</name>
</gene>
<evidence type="ECO:0000313" key="3">
    <source>
        <dbReference type="Proteomes" id="UP000422764"/>
    </source>
</evidence>
<reference evidence="2 3" key="1">
    <citation type="submission" date="2019-12" db="EMBL/GenBank/DDBJ databases">
        <title>Genome sequenceing of Clostridium bovifaecis.</title>
        <authorList>
            <person name="Yao Y."/>
        </authorList>
    </citation>
    <scope>NUCLEOTIDE SEQUENCE [LARGE SCALE GENOMIC DNA]</scope>
    <source>
        <strain evidence="2 3">BXX</strain>
    </source>
</reference>
<protein>
    <submittedName>
        <fullName evidence="2">Sigma-E factor regulator, RseC/MucC family protein</fullName>
    </submittedName>
</protein>
<dbReference type="AlphaFoldDB" id="A0A6I6F4Y6"/>
<dbReference type="PANTHER" id="PTHR35867">
    <property type="entry name" value="PROTEIN RSEC"/>
    <property type="match status" value="1"/>
</dbReference>
<dbReference type="Proteomes" id="UP000422764">
    <property type="component" value="Chromosome"/>
</dbReference>
<dbReference type="PANTHER" id="PTHR35867:SF1">
    <property type="entry name" value="PROTEIN RSEC"/>
    <property type="match status" value="1"/>
</dbReference>
<evidence type="ECO:0000313" key="2">
    <source>
        <dbReference type="EMBL" id="QGU95547.1"/>
    </source>
</evidence>
<feature type="transmembrane region" description="Helical" evidence="1">
    <location>
        <begin position="100"/>
        <end position="119"/>
    </location>
</feature>
<proteinExistence type="predicted"/>